<evidence type="ECO:0000313" key="4">
    <source>
        <dbReference type="Proteomes" id="UP000309668"/>
    </source>
</evidence>
<dbReference type="InterPro" id="IPR026841">
    <property type="entry name" value="Aur1/Ipt1"/>
</dbReference>
<sequence length="353" mass="40028">MRALTDLLRTYWAQIPLYIYVALCGALCLALWNAKGVAYDHEQTVVSFTMLYVFAIVMFFIDIVWRLYRDRPDHPLRWAKERYLSAHRARFLLRGIPAITICVVLIPLFSSLKSMIPLFAVYDWDATFIAADRALFFGRDAWQVLQPVLGYPAVTAALAVNYQVWFLLLYPGCMFFAFSETVSPDLQRRFFLSYALAWTVIGAFMATSLASVGPAFAEPLTGIDIFRDQMAYLRAADAQIPIITLTVQDMLLNSFHDDYRGLGSGITAMPSMHIAIATLFWLAMREVGPRAGRAFFWFMVVIWVSSVHLAYHYAVDGLVSFIAVMAIWKGVPFVFAWWDTVPAPHAVRLQPAS</sequence>
<comment type="caution">
    <text evidence="3">The sequence shown here is derived from an EMBL/GenBank/DDBJ whole genome shotgun (WGS) entry which is preliminary data.</text>
</comment>
<dbReference type="RefSeq" id="WP_138615924.1">
    <property type="nucleotide sequence ID" value="NZ_VCAO01000001.1"/>
</dbReference>
<feature type="transmembrane region" description="Helical" evidence="1">
    <location>
        <begin position="44"/>
        <end position="68"/>
    </location>
</feature>
<feature type="transmembrane region" description="Helical" evidence="1">
    <location>
        <begin position="190"/>
        <end position="210"/>
    </location>
</feature>
<name>A0A5S3Q1L9_9SPHN</name>
<feature type="domain" description="Inositolphosphotransferase Aur1/Ipt1" evidence="2">
    <location>
        <begin position="128"/>
        <end position="327"/>
    </location>
</feature>
<dbReference type="Pfam" id="PF14378">
    <property type="entry name" value="PAP2_3"/>
    <property type="match status" value="1"/>
</dbReference>
<keyword evidence="1" id="KW-1133">Transmembrane helix</keyword>
<organism evidence="3 4">
    <name type="scientific">Qipengyuania marisflavi</name>
    <dbReference type="NCBI Taxonomy" id="2486356"/>
    <lineage>
        <taxon>Bacteria</taxon>
        <taxon>Pseudomonadati</taxon>
        <taxon>Pseudomonadota</taxon>
        <taxon>Alphaproteobacteria</taxon>
        <taxon>Sphingomonadales</taxon>
        <taxon>Erythrobacteraceae</taxon>
        <taxon>Qipengyuania</taxon>
    </lineage>
</organism>
<feature type="transmembrane region" description="Helical" evidence="1">
    <location>
        <begin position="317"/>
        <end position="338"/>
    </location>
</feature>
<dbReference type="AlphaFoldDB" id="A0A5S3Q1L9"/>
<feature type="transmembrane region" description="Helical" evidence="1">
    <location>
        <begin position="12"/>
        <end position="32"/>
    </location>
</feature>
<gene>
    <name evidence="3" type="ORF">FEV51_03550</name>
</gene>
<dbReference type="Proteomes" id="UP000309668">
    <property type="component" value="Unassembled WGS sequence"/>
</dbReference>
<accession>A0A5S3Q1L9</accession>
<feature type="transmembrane region" description="Helical" evidence="1">
    <location>
        <begin position="294"/>
        <end position="311"/>
    </location>
</feature>
<keyword evidence="1" id="KW-0472">Membrane</keyword>
<reference evidence="3 4" key="1">
    <citation type="submission" date="2019-05" db="EMBL/GenBank/DDBJ databases">
        <title>Erythrobacter marisflavi sp. nov., isolated from isolated from water of an estuary environment.</title>
        <authorList>
            <person name="Yoon J.-H."/>
        </authorList>
    </citation>
    <scope>NUCLEOTIDE SEQUENCE [LARGE SCALE GENOMIC DNA]</scope>
    <source>
        <strain evidence="3 4">KEM-5</strain>
    </source>
</reference>
<evidence type="ECO:0000256" key="1">
    <source>
        <dbReference type="SAM" id="Phobius"/>
    </source>
</evidence>
<dbReference type="OrthoDB" id="9816314at2"/>
<evidence type="ECO:0000313" key="3">
    <source>
        <dbReference type="EMBL" id="TMM50267.1"/>
    </source>
</evidence>
<feature type="transmembrane region" description="Helical" evidence="1">
    <location>
        <begin position="89"/>
        <end position="109"/>
    </location>
</feature>
<feature type="transmembrane region" description="Helical" evidence="1">
    <location>
        <begin position="261"/>
        <end position="282"/>
    </location>
</feature>
<dbReference type="GO" id="GO:0016020">
    <property type="term" value="C:membrane"/>
    <property type="evidence" value="ECO:0007669"/>
    <property type="project" value="UniProtKB-SubCell"/>
</dbReference>
<protein>
    <recommendedName>
        <fullName evidence="2">Inositolphosphotransferase Aur1/Ipt1 domain-containing protein</fullName>
    </recommendedName>
</protein>
<feature type="transmembrane region" description="Helical" evidence="1">
    <location>
        <begin position="153"/>
        <end position="178"/>
    </location>
</feature>
<proteinExistence type="predicted"/>
<keyword evidence="4" id="KW-1185">Reference proteome</keyword>
<keyword evidence="1" id="KW-0812">Transmembrane</keyword>
<dbReference type="EMBL" id="VCAO01000001">
    <property type="protein sequence ID" value="TMM50267.1"/>
    <property type="molecule type" value="Genomic_DNA"/>
</dbReference>
<evidence type="ECO:0000259" key="2">
    <source>
        <dbReference type="Pfam" id="PF14378"/>
    </source>
</evidence>